<name>A0A7U8GQL1_NEPCE</name>
<keyword evidence="3" id="KW-1185">Reference proteome</keyword>
<sequence>MTLRNTFAALLVALISSTALADQNSLFVQNYLNSFASRDAQGIFNLINWEGVDKESRRSLQKFIKSGFKGRQIRRIYIEEIPADLNPSYVQDGKTYQLNLKPSGQLNIVYISNKGKRTSTQLFVGEHNGQLKIGSAVVAPESIACAKSDKDKSAC</sequence>
<keyword evidence="1" id="KW-0732">Signal</keyword>
<dbReference type="EMBL" id="AAOW01000018">
    <property type="protein sequence ID" value="EAR60432.1"/>
    <property type="molecule type" value="Genomic_DNA"/>
</dbReference>
<accession>A0A7U8GQL1</accession>
<dbReference type="Proteomes" id="UP000002171">
    <property type="component" value="Unassembled WGS sequence"/>
</dbReference>
<organism evidence="2 3">
    <name type="scientific">Neptuniibacter caesariensis</name>
    <dbReference type="NCBI Taxonomy" id="207954"/>
    <lineage>
        <taxon>Bacteria</taxon>
        <taxon>Pseudomonadati</taxon>
        <taxon>Pseudomonadota</taxon>
        <taxon>Gammaproteobacteria</taxon>
        <taxon>Oceanospirillales</taxon>
        <taxon>Oceanospirillaceae</taxon>
        <taxon>Neptuniibacter</taxon>
    </lineage>
</organism>
<gene>
    <name evidence="2" type="ORF">MED92_01169</name>
</gene>
<evidence type="ECO:0000313" key="2">
    <source>
        <dbReference type="EMBL" id="EAR60432.1"/>
    </source>
</evidence>
<comment type="caution">
    <text evidence="2">The sequence shown here is derived from an EMBL/GenBank/DDBJ whole genome shotgun (WGS) entry which is preliminary data.</text>
</comment>
<feature type="signal peptide" evidence="1">
    <location>
        <begin position="1"/>
        <end position="21"/>
    </location>
</feature>
<proteinExistence type="predicted"/>
<protein>
    <submittedName>
        <fullName evidence="2">Uncharacterized protein</fullName>
    </submittedName>
</protein>
<evidence type="ECO:0000313" key="3">
    <source>
        <dbReference type="Proteomes" id="UP000002171"/>
    </source>
</evidence>
<evidence type="ECO:0000256" key="1">
    <source>
        <dbReference type="SAM" id="SignalP"/>
    </source>
</evidence>
<dbReference type="OrthoDB" id="6118064at2"/>
<feature type="chain" id="PRO_5031479887" evidence="1">
    <location>
        <begin position="22"/>
        <end position="155"/>
    </location>
</feature>
<reference evidence="2 3" key="1">
    <citation type="submission" date="2006-02" db="EMBL/GenBank/DDBJ databases">
        <authorList>
            <person name="Pinhassi J."/>
            <person name="Pedros-Alio C."/>
            <person name="Ferriera S."/>
            <person name="Johnson J."/>
            <person name="Kravitz S."/>
            <person name="Halpern A."/>
            <person name="Remington K."/>
            <person name="Beeson K."/>
            <person name="Tran B."/>
            <person name="Rogers Y.-H."/>
            <person name="Friedman R."/>
            <person name="Venter J.C."/>
        </authorList>
    </citation>
    <scope>NUCLEOTIDE SEQUENCE [LARGE SCALE GENOMIC DNA]</scope>
    <source>
        <strain evidence="2 3">MED92</strain>
    </source>
</reference>
<dbReference type="RefSeq" id="WP_007022191.1">
    <property type="nucleotide sequence ID" value="NZ_CH724127.1"/>
</dbReference>
<dbReference type="AlphaFoldDB" id="A0A7U8GQL1"/>